<name>M4ZRT5_9ACTN</name>
<proteinExistence type="predicted"/>
<accession>M4ZRT5</accession>
<evidence type="ECO:0000313" key="1">
    <source>
        <dbReference type="EMBL" id="BAM98970.1"/>
    </source>
</evidence>
<protein>
    <submittedName>
        <fullName evidence="1">Uncharacterized protein</fullName>
    </submittedName>
</protein>
<dbReference type="EMBL" id="AB746937">
    <property type="protein sequence ID" value="BAM98970.1"/>
    <property type="molecule type" value="Genomic_DNA"/>
</dbReference>
<sequence length="600" mass="63633">MGIDMGPLHRPAIVQVGEKRRDVLRWYESRLSGPEAVGAWPEGAVVVVGCGLLPHADDLAALGCRAVGETSSEGLRHGLAERWVPASAKYVLVVTAREGFGTRLAGDVVDFGRRIGLPVGTLPAGSAEELRFMLGRMALARRVREGRHVVVDAADSSSVVGDAEAFANPEAEDVHSVSVYGHGNESHVKVGDRFICSHSASRFPEEDCGCARHDLRLCRLDEIRCVWIHLGSCGALVPDWRRSTPATNFVDSFANSYAATVCGSLYRMPTSRQAIVGHELNQLDGSGPGGGDLSAGTICLGDPILLRHTSGVLDRRAIVAYLRGELRGIESGLARLSEDRDRLLALTRTVEDARDKVNSLRLVGGPGAREALDACARRIDGAAGWAARAATVLSAANERKVYGETGRAEFSRCLDRMNGFAERFEQALVPFAATVGAIGARDVERAMRSGLVLGSTRSEVLCACQLCGLPVYVGTARGVASDRKCFWARCDICGHLARSPDGVRFPLITVPAEGGVGVRFFGGEAAEQVARVVVDVDDGVGGLHTRSVHEMSVGEEVRVRCDARGSGPSVRVRALVVSGFAVGFARATVPSAGLLGSPSP</sequence>
<organism evidence="1">
    <name type="scientific">Streptosporangium amethystogenes</name>
    <dbReference type="NCBI Taxonomy" id="2002"/>
    <lineage>
        <taxon>Bacteria</taxon>
        <taxon>Bacillati</taxon>
        <taxon>Actinomycetota</taxon>
        <taxon>Actinomycetes</taxon>
        <taxon>Streptosporangiales</taxon>
        <taxon>Streptosporangiaceae</taxon>
        <taxon>Streptosporangium</taxon>
    </lineage>
</organism>
<dbReference type="AlphaFoldDB" id="M4ZRT5"/>
<gene>
    <name evidence="1" type="primary">mra9</name>
</gene>
<reference evidence="1" key="1">
    <citation type="journal article" date="2013" name="Med. Chem. Commun.">
        <title>The muraminomicin biosynthetic gene cluster and enzymatic formation of the 2-deoxyaminoribosyl appendage.</title>
        <authorList>
            <person name="Chi X."/>
            <person name="Baba S."/>
            <person name="Tibrewal N."/>
            <person name="Funabashi M."/>
            <person name="Nonaka K."/>
            <person name="Van Lanen S.G."/>
        </authorList>
    </citation>
    <scope>NUCLEOTIDE SEQUENCE</scope>
    <source>
        <strain evidence="1">SANK 60709</strain>
    </source>
</reference>